<dbReference type="InterPro" id="IPR022312">
    <property type="entry name" value="DNA_pol_X"/>
</dbReference>
<evidence type="ECO:0000313" key="7">
    <source>
        <dbReference type="EMBL" id="KAG6426365.1"/>
    </source>
</evidence>
<dbReference type="InterPro" id="IPR019843">
    <property type="entry name" value="DNA_pol-X_BS"/>
</dbReference>
<accession>A0A8X8YA93</accession>
<keyword evidence="3 4" id="KW-0548">Nucleotidyltransferase</keyword>
<comment type="subcellular location">
    <subcellularLocation>
        <location evidence="4">Nucleus</location>
    </subcellularLocation>
</comment>
<dbReference type="InterPro" id="IPR037160">
    <property type="entry name" value="DNA_Pol_thumb_sf"/>
</dbReference>
<dbReference type="PANTHER" id="PTHR11276">
    <property type="entry name" value="DNA POLYMERASE TYPE-X FAMILY MEMBER"/>
    <property type="match status" value="1"/>
</dbReference>
<dbReference type="PROSITE" id="PS00522">
    <property type="entry name" value="DNA_POLYMERASE_X"/>
    <property type="match status" value="1"/>
</dbReference>
<evidence type="ECO:0000256" key="3">
    <source>
        <dbReference type="ARBA" id="ARBA00022695"/>
    </source>
</evidence>
<organism evidence="7">
    <name type="scientific">Salvia splendens</name>
    <name type="common">Scarlet sage</name>
    <dbReference type="NCBI Taxonomy" id="180675"/>
    <lineage>
        <taxon>Eukaryota</taxon>
        <taxon>Viridiplantae</taxon>
        <taxon>Streptophyta</taxon>
        <taxon>Embryophyta</taxon>
        <taxon>Tracheophyta</taxon>
        <taxon>Spermatophyta</taxon>
        <taxon>Magnoliopsida</taxon>
        <taxon>eudicotyledons</taxon>
        <taxon>Gunneridae</taxon>
        <taxon>Pentapetalae</taxon>
        <taxon>asterids</taxon>
        <taxon>lamiids</taxon>
        <taxon>Lamiales</taxon>
        <taxon>Lamiaceae</taxon>
        <taxon>Nepetoideae</taxon>
        <taxon>Mentheae</taxon>
        <taxon>Salviinae</taxon>
        <taxon>Salvia</taxon>
        <taxon>Salvia subgen. Calosphace</taxon>
        <taxon>core Calosphace</taxon>
    </lineage>
</organism>
<dbReference type="SUPFAM" id="SSF81301">
    <property type="entry name" value="Nucleotidyltransferase"/>
    <property type="match status" value="1"/>
</dbReference>
<evidence type="ECO:0000256" key="4">
    <source>
        <dbReference type="RuleBase" id="RU366014"/>
    </source>
</evidence>
<comment type="catalytic activity">
    <reaction evidence="4">
        <text>DNA(n) + a 2'-deoxyribonucleoside 5'-triphosphate = DNA(n+1) + diphosphate</text>
        <dbReference type="Rhea" id="RHEA:22508"/>
        <dbReference type="Rhea" id="RHEA-COMP:17339"/>
        <dbReference type="Rhea" id="RHEA-COMP:17340"/>
        <dbReference type="ChEBI" id="CHEBI:33019"/>
        <dbReference type="ChEBI" id="CHEBI:61560"/>
        <dbReference type="ChEBI" id="CHEBI:173112"/>
        <dbReference type="EC" id="2.7.7.7"/>
    </reaction>
</comment>
<comment type="similarity">
    <text evidence="1 4">Belongs to the DNA polymerase type-X family.</text>
</comment>
<sequence>MFPQADIVCGGSYRRGKASCGDMDIVITHPDGKSHIGFLTKYVKRLKDINFLREDLVFRIHSEEGTDSGVDTYFGLCTYPEMIEDIMDKYLPKTLIVYPRDIYAFGLIAWTGNDVLNGRLRILAESKGFRLDDTGLFPATHSSGEKRGSKGSASLKFATEKQVFDFVGVPMGGAQSKEFVKF</sequence>
<dbReference type="PRINTS" id="PR00870">
    <property type="entry name" value="DNAPOLXBETA"/>
</dbReference>
<dbReference type="Proteomes" id="UP000298416">
    <property type="component" value="Unassembled WGS sequence"/>
</dbReference>
<evidence type="ECO:0000259" key="5">
    <source>
        <dbReference type="Pfam" id="PF14791"/>
    </source>
</evidence>
<dbReference type="PANTHER" id="PTHR11276:SF41">
    <property type="entry name" value="DNA POLYMERASE LAMBDA"/>
    <property type="match status" value="1"/>
</dbReference>
<evidence type="ECO:0000259" key="6">
    <source>
        <dbReference type="Pfam" id="PF14792"/>
    </source>
</evidence>
<dbReference type="Gene3D" id="3.30.210.10">
    <property type="entry name" value="DNA polymerase, thumb domain"/>
    <property type="match status" value="1"/>
</dbReference>
<feature type="domain" description="DNA polymerase beta palm" evidence="6">
    <location>
        <begin position="3"/>
        <end position="82"/>
    </location>
</feature>
<dbReference type="GO" id="GO:0003887">
    <property type="term" value="F:DNA-directed DNA polymerase activity"/>
    <property type="evidence" value="ECO:0007669"/>
    <property type="project" value="UniProtKB-UniRule"/>
</dbReference>
<dbReference type="InterPro" id="IPR002008">
    <property type="entry name" value="DNA_pol_X_beta-like"/>
</dbReference>
<keyword evidence="2 4" id="KW-0808">Transferase</keyword>
<dbReference type="GO" id="GO:0005634">
    <property type="term" value="C:nucleus"/>
    <property type="evidence" value="ECO:0007669"/>
    <property type="project" value="UniProtKB-SubCell"/>
</dbReference>
<evidence type="ECO:0000313" key="8">
    <source>
        <dbReference type="Proteomes" id="UP000298416"/>
    </source>
</evidence>
<keyword evidence="4" id="KW-0239">DNA-directed DNA polymerase</keyword>
<name>A0A8X8YA93_SALSN</name>
<evidence type="ECO:0000256" key="1">
    <source>
        <dbReference type="ARBA" id="ARBA00008323"/>
    </source>
</evidence>
<dbReference type="GO" id="GO:0046872">
    <property type="term" value="F:metal ion binding"/>
    <property type="evidence" value="ECO:0007669"/>
    <property type="project" value="UniProtKB-UniRule"/>
</dbReference>
<reference evidence="7" key="2">
    <citation type="submission" date="2020-08" db="EMBL/GenBank/DDBJ databases">
        <title>Plant Genome Project.</title>
        <authorList>
            <person name="Zhang R.-G."/>
        </authorList>
    </citation>
    <scope>NUCLEOTIDE SEQUENCE</scope>
    <source>
        <strain evidence="7">Huo1</strain>
        <tissue evidence="7">Leaf</tissue>
    </source>
</reference>
<keyword evidence="8" id="KW-1185">Reference proteome</keyword>
<keyword evidence="4" id="KW-0227">DNA damage</keyword>
<evidence type="ECO:0000256" key="2">
    <source>
        <dbReference type="ARBA" id="ARBA00022679"/>
    </source>
</evidence>
<feature type="domain" description="DNA polymerase beta thumb" evidence="5">
    <location>
        <begin position="107"/>
        <end position="171"/>
    </location>
</feature>
<dbReference type="InterPro" id="IPR043519">
    <property type="entry name" value="NT_sf"/>
</dbReference>
<dbReference type="Gene3D" id="3.30.460.10">
    <property type="entry name" value="Beta Polymerase, domain 2"/>
    <property type="match status" value="1"/>
</dbReference>
<dbReference type="Pfam" id="PF14792">
    <property type="entry name" value="DNA_pol_B_palm"/>
    <property type="match status" value="1"/>
</dbReference>
<keyword evidence="4" id="KW-0539">Nucleus</keyword>
<comment type="function">
    <text evidence="4">DNA polymerase that functions in several pathways of DNA repair. Involved in base excision repair (BER) responsible for repair of lesions that give rise to abasic (AP) sites in DNA. Also contributes to DNA double-strand break repair by non-homologous end joining and homologous recombination. Has both template-dependent and template-independent (terminal transferase) DNA polymerase activities. Has also a 5'-deoxyribose-5-phosphate lyase (dRP lyase) activity.</text>
</comment>
<protein>
    <recommendedName>
        <fullName evidence="4">DNA polymerase</fullName>
        <ecNumber evidence="4">2.7.7.7</ecNumber>
    </recommendedName>
</protein>
<dbReference type="InterPro" id="IPR029398">
    <property type="entry name" value="PolB_thumb"/>
</dbReference>
<dbReference type="Pfam" id="PF14791">
    <property type="entry name" value="DNA_pol_B_thumb"/>
    <property type="match status" value="1"/>
</dbReference>
<dbReference type="InterPro" id="IPR028207">
    <property type="entry name" value="DNA_pol_B_palm_palm"/>
</dbReference>
<dbReference type="EMBL" id="PNBA02000004">
    <property type="protein sequence ID" value="KAG6426365.1"/>
    <property type="molecule type" value="Genomic_DNA"/>
</dbReference>
<dbReference type="GO" id="GO:0003677">
    <property type="term" value="F:DNA binding"/>
    <property type="evidence" value="ECO:0007669"/>
    <property type="project" value="UniProtKB-UniRule"/>
</dbReference>
<proteinExistence type="inferred from homology"/>
<dbReference type="EC" id="2.7.7.7" evidence="4"/>
<dbReference type="GO" id="GO:0006303">
    <property type="term" value="P:double-strand break repair via nonhomologous end joining"/>
    <property type="evidence" value="ECO:0007669"/>
    <property type="project" value="TreeGrafter"/>
</dbReference>
<dbReference type="AlphaFoldDB" id="A0A8X8YA93"/>
<dbReference type="PRINTS" id="PR00869">
    <property type="entry name" value="DNAPOLX"/>
</dbReference>
<comment type="caution">
    <text evidence="7">The sequence shown here is derived from an EMBL/GenBank/DDBJ whole genome shotgun (WGS) entry which is preliminary data.</text>
</comment>
<dbReference type="FunFam" id="3.30.210.10:FF:000006">
    <property type="entry name" value="DNA polymerase"/>
    <property type="match status" value="1"/>
</dbReference>
<keyword evidence="4" id="KW-0234">DNA repair</keyword>
<gene>
    <name evidence="7" type="ORF">SASPL_110587</name>
</gene>
<reference evidence="7" key="1">
    <citation type="submission" date="2018-01" db="EMBL/GenBank/DDBJ databases">
        <authorList>
            <person name="Mao J.F."/>
        </authorList>
    </citation>
    <scope>NUCLEOTIDE SEQUENCE</scope>
    <source>
        <strain evidence="7">Huo1</strain>
        <tissue evidence="7">Leaf</tissue>
    </source>
</reference>